<dbReference type="Pfam" id="PF21544">
    <property type="entry name" value="PorZ_N_b_propeller"/>
    <property type="match status" value="1"/>
</dbReference>
<evidence type="ECO:0000259" key="2">
    <source>
        <dbReference type="Pfam" id="PF21544"/>
    </source>
</evidence>
<keyword evidence="4" id="KW-1185">Reference proteome</keyword>
<dbReference type="NCBIfam" id="TIGR04183">
    <property type="entry name" value="Por_Secre_tail"/>
    <property type="match status" value="1"/>
</dbReference>
<keyword evidence="1" id="KW-0732">Signal</keyword>
<dbReference type="InterPro" id="IPR026444">
    <property type="entry name" value="Secre_tail"/>
</dbReference>
<dbReference type="Gene3D" id="2.130.10.10">
    <property type="entry name" value="YVTN repeat-like/Quinoprotein amine dehydrogenase"/>
    <property type="match status" value="1"/>
</dbReference>
<evidence type="ECO:0000313" key="3">
    <source>
        <dbReference type="EMBL" id="MFC4633834.1"/>
    </source>
</evidence>
<evidence type="ECO:0000313" key="4">
    <source>
        <dbReference type="Proteomes" id="UP001596043"/>
    </source>
</evidence>
<sequence>MRQLYILLLLLLCLPLYGQDFSDEWTGHFSFATVGDINQGNGRIYAASENAVFIFSTINGSTITRSTINGLSGNRISSIYYSEAFDTLLIGYENGIIDIIVGNSENVITVVDIFNRVSIPPDTKRINHFSEFNGFVYISTGFGISLYDLGQLEFDDSYFIGDNGSQLNITQTTILDEFIYASSSDGGVRRAIVNNSNIIDFNNWSTITTGSYQGITALDDALYLANGTQLLQSTTGTNFTPFQQLSETIEDLESNGEVLSVTTENTVTIYNTGGVVTNSFSNIPDFDSAYSASVVLNGSLFISTLGSGVISVPLNGAEASQILPNGPLRNDPFNINAVANELWVTYGEYSITYAPRNRRRGISHLTTESIWNNISADSIFGARDLSFISINPQNTNQLYISSFGSGLLEVNDEVPTILYDENNSSLRGIGANNNSVRVNGSAFDRQGNLWISNARVPNILNRLSPGGQFNAISFENDLPDVIDALGIDDVVIAGDGRIYLGTSNAGVAGYDPNTGNFARIFGEEEGANLPDDDIRALTLDRNGSLWIGTRRGLRVLFSPSSIFTESSVTTNAIIILQDGLAQELLNDQSVTEIVVDGANNKWISTIDSGVFLFSPSGQETLFHFTEDNSPLPSNNVQDIALDPETGTVYFATTEGLVSFNGTNTGPAENLEEVIVYPNPVRPTFNGEVTIQGLTARTNVKITDITGNLVYEENTVGGSITWDTRAFGRHRVASGVYLILITGPDALETQIAKLMIIR</sequence>
<protein>
    <submittedName>
        <fullName evidence="3">Two-component regulator propeller domain-containing protein</fullName>
    </submittedName>
</protein>
<dbReference type="Pfam" id="PF07494">
    <property type="entry name" value="Reg_prop"/>
    <property type="match status" value="1"/>
</dbReference>
<dbReference type="InterPro" id="IPR048954">
    <property type="entry name" value="PorZ_N"/>
</dbReference>
<feature type="domain" description="PorZ N-terminal beta-propeller" evidence="2">
    <location>
        <begin position="44"/>
        <end position="205"/>
    </location>
</feature>
<dbReference type="InterPro" id="IPR011110">
    <property type="entry name" value="Reg_prop"/>
</dbReference>
<dbReference type="Proteomes" id="UP001596043">
    <property type="component" value="Unassembled WGS sequence"/>
</dbReference>
<reference evidence="4" key="1">
    <citation type="journal article" date="2019" name="Int. J. Syst. Evol. Microbiol.">
        <title>The Global Catalogue of Microorganisms (GCM) 10K type strain sequencing project: providing services to taxonomists for standard genome sequencing and annotation.</title>
        <authorList>
            <consortium name="The Broad Institute Genomics Platform"/>
            <consortium name="The Broad Institute Genome Sequencing Center for Infectious Disease"/>
            <person name="Wu L."/>
            <person name="Ma J."/>
        </authorList>
    </citation>
    <scope>NUCLEOTIDE SEQUENCE [LARGE SCALE GENOMIC DNA]</scope>
    <source>
        <strain evidence="4">YJ-61-S</strain>
    </source>
</reference>
<organism evidence="3 4">
    <name type="scientific">Dokdonia ponticola</name>
    <dbReference type="NCBI Taxonomy" id="2041041"/>
    <lineage>
        <taxon>Bacteria</taxon>
        <taxon>Pseudomonadati</taxon>
        <taxon>Bacteroidota</taxon>
        <taxon>Flavobacteriia</taxon>
        <taxon>Flavobacteriales</taxon>
        <taxon>Flavobacteriaceae</taxon>
        <taxon>Dokdonia</taxon>
    </lineage>
</organism>
<gene>
    <name evidence="3" type="ORF">ACFO3O_07940</name>
</gene>
<dbReference type="SUPFAM" id="SSF101898">
    <property type="entry name" value="NHL repeat"/>
    <property type="match status" value="1"/>
</dbReference>
<proteinExistence type="predicted"/>
<dbReference type="InterPro" id="IPR015943">
    <property type="entry name" value="WD40/YVTN_repeat-like_dom_sf"/>
</dbReference>
<name>A0ABV9HV21_9FLAO</name>
<dbReference type="EMBL" id="JBHSFV010000003">
    <property type="protein sequence ID" value="MFC4633834.1"/>
    <property type="molecule type" value="Genomic_DNA"/>
</dbReference>
<dbReference type="RefSeq" id="WP_379978059.1">
    <property type="nucleotide sequence ID" value="NZ_JBHSFV010000003.1"/>
</dbReference>
<accession>A0ABV9HV21</accession>
<comment type="caution">
    <text evidence="3">The sequence shown here is derived from an EMBL/GenBank/DDBJ whole genome shotgun (WGS) entry which is preliminary data.</text>
</comment>
<evidence type="ECO:0000256" key="1">
    <source>
        <dbReference type="ARBA" id="ARBA00022729"/>
    </source>
</evidence>